<comment type="caution">
    <text evidence="2">The sequence shown here is derived from an EMBL/GenBank/DDBJ whole genome shotgun (WGS) entry which is preliminary data.</text>
</comment>
<sequence>MTTRPPISRQAASGLVLACISQFFFGFLGVVGAALCLRGLREVRRGNARGRWLGIAGAAIGLPSSIFYVVSLFLPNS</sequence>
<keyword evidence="1" id="KW-0472">Membrane</keyword>
<feature type="transmembrane region" description="Helical" evidence="1">
    <location>
        <begin position="52"/>
        <end position="74"/>
    </location>
</feature>
<keyword evidence="1" id="KW-1133">Transmembrane helix</keyword>
<dbReference type="Proteomes" id="UP000247832">
    <property type="component" value="Unassembled WGS sequence"/>
</dbReference>
<evidence type="ECO:0000313" key="3">
    <source>
        <dbReference type="Proteomes" id="UP000247832"/>
    </source>
</evidence>
<dbReference type="RefSeq" id="WP_110502824.1">
    <property type="nucleotide sequence ID" value="NZ_QJVD01000035.1"/>
</dbReference>
<name>A0A2V5L5B8_9MICC</name>
<evidence type="ECO:0008006" key="4">
    <source>
        <dbReference type="Google" id="ProtNLM"/>
    </source>
</evidence>
<keyword evidence="1" id="KW-0812">Transmembrane</keyword>
<accession>A0A2V5L5B8</accession>
<proteinExistence type="predicted"/>
<gene>
    <name evidence="2" type="ORF">CVV68_20315</name>
</gene>
<evidence type="ECO:0000313" key="2">
    <source>
        <dbReference type="EMBL" id="PYI64913.1"/>
    </source>
</evidence>
<keyword evidence="3" id="KW-1185">Reference proteome</keyword>
<evidence type="ECO:0000256" key="1">
    <source>
        <dbReference type="SAM" id="Phobius"/>
    </source>
</evidence>
<dbReference type="AlphaFoldDB" id="A0A2V5L5B8"/>
<protein>
    <recommendedName>
        <fullName evidence="4">DUF4190 domain-containing protein</fullName>
    </recommendedName>
</protein>
<feature type="transmembrane region" description="Helical" evidence="1">
    <location>
        <begin position="12"/>
        <end position="40"/>
    </location>
</feature>
<dbReference type="EMBL" id="QJVD01000035">
    <property type="protein sequence ID" value="PYI64913.1"/>
    <property type="molecule type" value="Genomic_DNA"/>
</dbReference>
<reference evidence="2 3" key="1">
    <citation type="submission" date="2018-05" db="EMBL/GenBank/DDBJ databases">
        <title>Genetic diversity of glacier-inhabiting Cryobacterium bacteria in China and description of Cryobacterium mengkeensis sp. nov. and Arthrobacter glacialis sp. nov.</title>
        <authorList>
            <person name="Liu Q."/>
            <person name="Xin Y.-H."/>
        </authorList>
    </citation>
    <scope>NUCLEOTIDE SEQUENCE [LARGE SCALE GENOMIC DNA]</scope>
    <source>
        <strain evidence="2 3">LI2</strain>
    </source>
</reference>
<organism evidence="2 3">
    <name type="scientific">Arthrobacter livingstonensis</name>
    <dbReference type="NCBI Taxonomy" id="670078"/>
    <lineage>
        <taxon>Bacteria</taxon>
        <taxon>Bacillati</taxon>
        <taxon>Actinomycetota</taxon>
        <taxon>Actinomycetes</taxon>
        <taxon>Micrococcales</taxon>
        <taxon>Micrococcaceae</taxon>
        <taxon>Arthrobacter</taxon>
    </lineage>
</organism>